<dbReference type="PANTHER" id="PTHR32309:SF13">
    <property type="entry name" value="FERRIC ENTEROBACTIN TRANSPORT PROTEIN FEPE"/>
    <property type="match status" value="1"/>
</dbReference>
<dbReference type="GO" id="GO:0004713">
    <property type="term" value="F:protein tyrosine kinase activity"/>
    <property type="evidence" value="ECO:0007669"/>
    <property type="project" value="TreeGrafter"/>
</dbReference>
<evidence type="ECO:0000313" key="3">
    <source>
        <dbReference type="EMBL" id="WKN34474.1"/>
    </source>
</evidence>
<proteinExistence type="predicted"/>
<dbReference type="InterPro" id="IPR050445">
    <property type="entry name" value="Bact_polysacc_biosynth/exp"/>
</dbReference>
<feature type="transmembrane region" description="Helical" evidence="2">
    <location>
        <begin position="15"/>
        <end position="33"/>
    </location>
</feature>
<evidence type="ECO:0000256" key="2">
    <source>
        <dbReference type="SAM" id="Phobius"/>
    </source>
</evidence>
<gene>
    <name evidence="3" type="ORF">K4G66_19030</name>
</gene>
<keyword evidence="2" id="KW-1133">Transmembrane helix</keyword>
<accession>A0AA49GIV8</accession>
<keyword evidence="2" id="KW-0812">Transmembrane</keyword>
<keyword evidence="2" id="KW-0472">Membrane</keyword>
<keyword evidence="1" id="KW-0175">Coiled coil</keyword>
<protein>
    <recommendedName>
        <fullName evidence="4">Polysaccharide chain length determinant N-terminal domain-containing protein</fullName>
    </recommendedName>
</protein>
<organism evidence="3">
    <name type="scientific">Roseihalotalea indica</name>
    <dbReference type="NCBI Taxonomy" id="2867963"/>
    <lineage>
        <taxon>Bacteria</taxon>
        <taxon>Pseudomonadati</taxon>
        <taxon>Bacteroidota</taxon>
        <taxon>Cytophagia</taxon>
        <taxon>Cytophagales</taxon>
        <taxon>Catalimonadaceae</taxon>
        <taxon>Roseihalotalea</taxon>
    </lineage>
</organism>
<evidence type="ECO:0008006" key="4">
    <source>
        <dbReference type="Google" id="ProtNLM"/>
    </source>
</evidence>
<sequence length="713" mass="81349">MEEVGVIFRALLNNWLKLVIMPVLAAGLVFYLTKDQPKKYVTNAKLIMNFPDNKAISLGDNEMKQYQILTYFQNITELVKAEKTINKVCLMVIQQALLDSGYFKLGNEPLLVQKDAIEKRIAELERLSYKLDETNPIDTVMMGYLNFHKLSHGRISEQIDASRIRDSNFLKFSFTEEESGEKTYILSKLIIQALIEENKKIAKSQIYGHRTLVEKLVNEAKADLDAKIKRLESFKVENNIINLEEYTKAIVTYLVDLEAQRGVQMATIAASQKGKSEVITTTEEGNELSVDLKANKEILELKKNLKELTRKRMLASFDSSNFQNSTAIEETIEETKDEITNKLVELSKNVPYDPTRIQMELANRYLAYDLDEAVAFAIVEALDEEISRAQTYTGRFASMESIIGTIHQEIATAQNVYLQLLNKLNVTQSLEYGSGENVIEVVDPPRLPQQPEASKQMILVVISGVAIFILFAGGIVILHLLDASIVSVKKFEKESGLKVISAIPALVPPKKDSTYFQSVQLIHRQQVIHLSKLMEQHIEPANNVFLFLSSQKDAKCHELAKSVKEAVGSETRKLAIVDADWTFEEEREEFEDLRELMKDGKTPLHEEEILEKMNQLKKENTMVIVVVAPTNLIADYRFWVQHFPMVVYIFNSGPVWSKVDARFEKFINYTPLTFIGTVLNNVNVDQMEDFIGDVPKKRTLFRVLGKRLLRRDF</sequence>
<feature type="transmembrane region" description="Helical" evidence="2">
    <location>
        <begin position="457"/>
        <end position="481"/>
    </location>
</feature>
<name>A0AA49GIV8_9BACT</name>
<reference evidence="3" key="2">
    <citation type="journal article" date="2024" name="Antonie Van Leeuwenhoek">
        <title>Roseihalotalea indica gen. nov., sp. nov., a halophilic Bacteroidetes from mesopelagic Southwest Indian Ocean with higher carbohydrate metabolic potential.</title>
        <authorList>
            <person name="Chen B."/>
            <person name="Zhang M."/>
            <person name="Lin D."/>
            <person name="Ye J."/>
            <person name="Tang K."/>
        </authorList>
    </citation>
    <scope>NUCLEOTIDE SEQUENCE</scope>
    <source>
        <strain evidence="3">TK19036</strain>
    </source>
</reference>
<reference evidence="3" key="1">
    <citation type="journal article" date="2023" name="Comput. Struct. Biotechnol. J.">
        <title>Discovery of a novel marine Bacteroidetes with a rich repertoire of carbohydrate-active enzymes.</title>
        <authorList>
            <person name="Chen B."/>
            <person name="Liu G."/>
            <person name="Chen Q."/>
            <person name="Wang H."/>
            <person name="Liu L."/>
            <person name="Tang K."/>
        </authorList>
    </citation>
    <scope>NUCLEOTIDE SEQUENCE</scope>
    <source>
        <strain evidence="3">TK19036</strain>
    </source>
</reference>
<dbReference type="EMBL" id="CP120682">
    <property type="protein sequence ID" value="WKN34474.1"/>
    <property type="molecule type" value="Genomic_DNA"/>
</dbReference>
<dbReference type="GO" id="GO:0005886">
    <property type="term" value="C:plasma membrane"/>
    <property type="evidence" value="ECO:0007669"/>
    <property type="project" value="TreeGrafter"/>
</dbReference>
<dbReference type="PANTHER" id="PTHR32309">
    <property type="entry name" value="TYROSINE-PROTEIN KINASE"/>
    <property type="match status" value="1"/>
</dbReference>
<evidence type="ECO:0000256" key="1">
    <source>
        <dbReference type="SAM" id="Coils"/>
    </source>
</evidence>
<dbReference type="AlphaFoldDB" id="A0AA49GIV8"/>
<feature type="coiled-coil region" evidence="1">
    <location>
        <begin position="291"/>
        <end position="349"/>
    </location>
</feature>